<comment type="caution">
    <text evidence="5">The sequence shown here is derived from an EMBL/GenBank/DDBJ whole genome shotgun (WGS) entry which is preliminary data.</text>
</comment>
<dbReference type="GO" id="GO:0005739">
    <property type="term" value="C:mitochondrion"/>
    <property type="evidence" value="ECO:0007669"/>
    <property type="project" value="TreeGrafter"/>
</dbReference>
<sequence length="58" mass="6438">RRVLGGRLWGSLLRATFYGHFVGGDSPAQLAATTQRLRRAGLRPMLALPCEDEEGQER</sequence>
<comment type="catalytic activity">
    <reaction evidence="4">
        <text>L-proline + a quinone = (S)-1-pyrroline-5-carboxylate + a quinol + H(+)</text>
        <dbReference type="Rhea" id="RHEA:23784"/>
        <dbReference type="ChEBI" id="CHEBI:15378"/>
        <dbReference type="ChEBI" id="CHEBI:17388"/>
        <dbReference type="ChEBI" id="CHEBI:24646"/>
        <dbReference type="ChEBI" id="CHEBI:60039"/>
        <dbReference type="ChEBI" id="CHEBI:132124"/>
        <dbReference type="EC" id="1.5.5.2"/>
    </reaction>
</comment>
<dbReference type="EMBL" id="VZUJ01036534">
    <property type="protein sequence ID" value="NXV71760.1"/>
    <property type="molecule type" value="Genomic_DNA"/>
</dbReference>
<evidence type="ECO:0000256" key="4">
    <source>
        <dbReference type="RuleBase" id="RU364054"/>
    </source>
</evidence>
<evidence type="ECO:0000256" key="1">
    <source>
        <dbReference type="ARBA" id="ARBA00001974"/>
    </source>
</evidence>
<keyword evidence="3 4" id="KW-0274">FAD</keyword>
<dbReference type="EC" id="1.5.5.2" evidence="4"/>
<comment type="similarity">
    <text evidence="4">Belongs to the proline oxidase family.</text>
</comment>
<dbReference type="Proteomes" id="UP000518911">
    <property type="component" value="Unassembled WGS sequence"/>
</dbReference>
<dbReference type="Gene3D" id="3.20.20.220">
    <property type="match status" value="1"/>
</dbReference>
<feature type="non-terminal residue" evidence="5">
    <location>
        <position position="58"/>
    </location>
</feature>
<name>A0A7L3W5D3_9GRUI</name>
<dbReference type="PANTHER" id="PTHR13914:SF29">
    <property type="entry name" value="HYDROXYPROLINE DEHYDROGENASE"/>
    <property type="match status" value="1"/>
</dbReference>
<dbReference type="GO" id="GO:0010133">
    <property type="term" value="P:L-proline catabolic process to L-glutamate"/>
    <property type="evidence" value="ECO:0007669"/>
    <property type="project" value="TreeGrafter"/>
</dbReference>
<evidence type="ECO:0000313" key="5">
    <source>
        <dbReference type="EMBL" id="NXV71760.1"/>
    </source>
</evidence>
<dbReference type="GO" id="GO:0004657">
    <property type="term" value="F:proline dehydrogenase activity"/>
    <property type="evidence" value="ECO:0007669"/>
    <property type="project" value="UniProtKB-EC"/>
</dbReference>
<comment type="cofactor">
    <cofactor evidence="1 4">
        <name>FAD</name>
        <dbReference type="ChEBI" id="CHEBI:57692"/>
    </cofactor>
</comment>
<gene>
    <name evidence="5" type="primary">Prodh2</name>
    <name evidence="5" type="ORF">ATLROG_R14344</name>
</gene>
<dbReference type="AlphaFoldDB" id="A0A7L3W5D3"/>
<evidence type="ECO:0000256" key="3">
    <source>
        <dbReference type="ARBA" id="ARBA00022827"/>
    </source>
</evidence>
<dbReference type="GO" id="GO:0071949">
    <property type="term" value="F:FAD binding"/>
    <property type="evidence" value="ECO:0007669"/>
    <property type="project" value="TreeGrafter"/>
</dbReference>
<proteinExistence type="inferred from homology"/>
<dbReference type="InterPro" id="IPR015659">
    <property type="entry name" value="Proline_oxidase"/>
</dbReference>
<reference evidence="5 6" key="1">
    <citation type="submission" date="2019-09" db="EMBL/GenBank/DDBJ databases">
        <title>Bird 10,000 Genomes (B10K) Project - Family phase.</title>
        <authorList>
            <person name="Zhang G."/>
        </authorList>
    </citation>
    <scope>NUCLEOTIDE SEQUENCE [LARGE SCALE GENOMIC DNA]</scope>
    <source>
        <strain evidence="5">OUT-0055</strain>
        <tissue evidence="5">Blood</tissue>
    </source>
</reference>
<dbReference type="PANTHER" id="PTHR13914">
    <property type="entry name" value="PROLINE OXIDASE"/>
    <property type="match status" value="1"/>
</dbReference>
<keyword evidence="6" id="KW-1185">Reference proteome</keyword>
<protein>
    <recommendedName>
        <fullName evidence="4">Proline dehydrogenase</fullName>
        <ecNumber evidence="4">1.5.5.2</ecNumber>
    </recommendedName>
</protein>
<accession>A0A7L3W5D3</accession>
<comment type="function">
    <text evidence="4">Converts proline to delta-1-pyrroline-5-carboxylate.</text>
</comment>
<evidence type="ECO:0000313" key="6">
    <source>
        <dbReference type="Proteomes" id="UP000518911"/>
    </source>
</evidence>
<evidence type="ECO:0000256" key="2">
    <source>
        <dbReference type="ARBA" id="ARBA00022630"/>
    </source>
</evidence>
<keyword evidence="2 4" id="KW-0285">Flavoprotein</keyword>
<organism evidence="5 6">
    <name type="scientific">Atlantisia rogersi</name>
    <name type="common">Inaccessible Island rail</name>
    <dbReference type="NCBI Taxonomy" id="2478892"/>
    <lineage>
        <taxon>Eukaryota</taxon>
        <taxon>Metazoa</taxon>
        <taxon>Chordata</taxon>
        <taxon>Craniata</taxon>
        <taxon>Vertebrata</taxon>
        <taxon>Euteleostomi</taxon>
        <taxon>Archelosauria</taxon>
        <taxon>Archosauria</taxon>
        <taxon>Dinosauria</taxon>
        <taxon>Saurischia</taxon>
        <taxon>Theropoda</taxon>
        <taxon>Coelurosauria</taxon>
        <taxon>Aves</taxon>
        <taxon>Neognathae</taxon>
        <taxon>Neoaves</taxon>
        <taxon>Gruiformes</taxon>
        <taxon>Rallidae</taxon>
        <taxon>Atlantisia</taxon>
    </lineage>
</organism>
<keyword evidence="4" id="KW-0560">Oxidoreductase</keyword>
<keyword evidence="4" id="KW-0642">Proline metabolism</keyword>
<feature type="non-terminal residue" evidence="5">
    <location>
        <position position="1"/>
    </location>
</feature>
<dbReference type="OrthoDB" id="9159652at2759"/>